<keyword evidence="2" id="KW-1185">Reference proteome</keyword>
<evidence type="ECO:0000313" key="1">
    <source>
        <dbReference type="EMBL" id="KAJ8625723.1"/>
    </source>
</evidence>
<reference evidence="1 2" key="1">
    <citation type="journal article" date="2022" name="Hortic Res">
        <title>A haplotype resolved chromosomal level avocado genome allows analysis of novel avocado genes.</title>
        <authorList>
            <person name="Nath O."/>
            <person name="Fletcher S.J."/>
            <person name="Hayward A."/>
            <person name="Shaw L.M."/>
            <person name="Masouleh A.K."/>
            <person name="Furtado A."/>
            <person name="Henry R.J."/>
            <person name="Mitter N."/>
        </authorList>
    </citation>
    <scope>NUCLEOTIDE SEQUENCE [LARGE SCALE GENOMIC DNA]</scope>
    <source>
        <strain evidence="2">cv. Hass</strain>
    </source>
</reference>
<dbReference type="EMBL" id="CM056819">
    <property type="protein sequence ID" value="KAJ8625723.1"/>
    <property type="molecule type" value="Genomic_DNA"/>
</dbReference>
<sequence>MILSPWTSCTVFFLVLIYAFCVNNEFPLMPSHRMLMLRWLLLRHHPVGVATLLVVAVMAEAVDASIPPMTMDASIPPLEIVLSVNSVAGGVIMFIPATSDLINPFNHPCLALKLWLLPKVRPKLQLPCRRPPLPIWIGIQIPVLQIT</sequence>
<name>A0ACC2KY69_PERAE</name>
<organism evidence="1 2">
    <name type="scientific">Persea americana</name>
    <name type="common">Avocado</name>
    <dbReference type="NCBI Taxonomy" id="3435"/>
    <lineage>
        <taxon>Eukaryota</taxon>
        <taxon>Viridiplantae</taxon>
        <taxon>Streptophyta</taxon>
        <taxon>Embryophyta</taxon>
        <taxon>Tracheophyta</taxon>
        <taxon>Spermatophyta</taxon>
        <taxon>Magnoliopsida</taxon>
        <taxon>Magnoliidae</taxon>
        <taxon>Laurales</taxon>
        <taxon>Lauraceae</taxon>
        <taxon>Persea</taxon>
    </lineage>
</organism>
<proteinExistence type="predicted"/>
<dbReference type="Proteomes" id="UP001234297">
    <property type="component" value="Chromosome 11"/>
</dbReference>
<protein>
    <submittedName>
        <fullName evidence="1">Uncharacterized protein</fullName>
    </submittedName>
</protein>
<gene>
    <name evidence="1" type="ORF">MRB53_034253</name>
</gene>
<accession>A0ACC2KY69</accession>
<evidence type="ECO:0000313" key="2">
    <source>
        <dbReference type="Proteomes" id="UP001234297"/>
    </source>
</evidence>
<comment type="caution">
    <text evidence="1">The sequence shown here is derived from an EMBL/GenBank/DDBJ whole genome shotgun (WGS) entry which is preliminary data.</text>
</comment>